<evidence type="ECO:0000313" key="3">
    <source>
        <dbReference type="Proteomes" id="UP001519460"/>
    </source>
</evidence>
<dbReference type="EMBL" id="JACVVK020000433">
    <property type="protein sequence ID" value="KAK7474563.1"/>
    <property type="molecule type" value="Genomic_DNA"/>
</dbReference>
<dbReference type="Proteomes" id="UP001519460">
    <property type="component" value="Unassembled WGS sequence"/>
</dbReference>
<evidence type="ECO:0000256" key="1">
    <source>
        <dbReference type="SAM" id="MobiDB-lite"/>
    </source>
</evidence>
<feature type="compositionally biased region" description="Basic and acidic residues" evidence="1">
    <location>
        <begin position="65"/>
        <end position="79"/>
    </location>
</feature>
<comment type="caution">
    <text evidence="2">The sequence shown here is derived from an EMBL/GenBank/DDBJ whole genome shotgun (WGS) entry which is preliminary data.</text>
</comment>
<reference evidence="2 3" key="1">
    <citation type="journal article" date="2023" name="Sci. Data">
        <title>Genome assembly of the Korean intertidal mud-creeper Batillaria attramentaria.</title>
        <authorList>
            <person name="Patra A.K."/>
            <person name="Ho P.T."/>
            <person name="Jun S."/>
            <person name="Lee S.J."/>
            <person name="Kim Y."/>
            <person name="Won Y.J."/>
        </authorList>
    </citation>
    <scope>NUCLEOTIDE SEQUENCE [LARGE SCALE GENOMIC DNA]</scope>
    <source>
        <strain evidence="2">Wonlab-2016</strain>
    </source>
</reference>
<feature type="region of interest" description="Disordered" evidence="1">
    <location>
        <begin position="65"/>
        <end position="121"/>
    </location>
</feature>
<protein>
    <submittedName>
        <fullName evidence="2">Uncharacterized protein</fullName>
    </submittedName>
</protein>
<proteinExistence type="predicted"/>
<sequence>MVEVQEVKKKPKKPDDDDNNKNTFERVPVARTVPAETGIIFQGREFDGSFATENCPRTRTRVLQETRELQDTRKEHDGRIANPVTGQELGEGEGEGLKFTSSAHFPPPRFGKRRSSSFLTK</sequence>
<feature type="region of interest" description="Disordered" evidence="1">
    <location>
        <begin position="1"/>
        <end position="26"/>
    </location>
</feature>
<keyword evidence="3" id="KW-1185">Reference proteome</keyword>
<name>A0ABD0JHW9_9CAEN</name>
<evidence type="ECO:0000313" key="2">
    <source>
        <dbReference type="EMBL" id="KAK7474563.1"/>
    </source>
</evidence>
<gene>
    <name evidence="2" type="ORF">BaRGS_00034208</name>
</gene>
<accession>A0ABD0JHW9</accession>
<organism evidence="2 3">
    <name type="scientific">Batillaria attramentaria</name>
    <dbReference type="NCBI Taxonomy" id="370345"/>
    <lineage>
        <taxon>Eukaryota</taxon>
        <taxon>Metazoa</taxon>
        <taxon>Spiralia</taxon>
        <taxon>Lophotrochozoa</taxon>
        <taxon>Mollusca</taxon>
        <taxon>Gastropoda</taxon>
        <taxon>Caenogastropoda</taxon>
        <taxon>Sorbeoconcha</taxon>
        <taxon>Cerithioidea</taxon>
        <taxon>Batillariidae</taxon>
        <taxon>Batillaria</taxon>
    </lineage>
</organism>
<feature type="compositionally biased region" description="Basic and acidic residues" evidence="1">
    <location>
        <begin position="1"/>
        <end position="24"/>
    </location>
</feature>
<dbReference type="AlphaFoldDB" id="A0ABD0JHW9"/>